<accession>A0A937XFS8</accession>
<keyword evidence="1" id="KW-1133">Transmembrane helix</keyword>
<proteinExistence type="predicted"/>
<dbReference type="EMBL" id="VGIR01000108">
    <property type="protein sequence ID" value="MBM3332613.1"/>
    <property type="molecule type" value="Genomic_DNA"/>
</dbReference>
<keyword evidence="1" id="KW-0472">Membrane</keyword>
<dbReference type="Pfam" id="PF13146">
    <property type="entry name" value="TRL"/>
    <property type="match status" value="1"/>
</dbReference>
<organism evidence="2 3">
    <name type="scientific">candidate division WOR-3 bacterium</name>
    <dbReference type="NCBI Taxonomy" id="2052148"/>
    <lineage>
        <taxon>Bacteria</taxon>
        <taxon>Bacteria division WOR-3</taxon>
    </lineage>
</organism>
<protein>
    <recommendedName>
        <fullName evidence="4">TRL-like protein family</fullName>
    </recommendedName>
</protein>
<reference evidence="2" key="1">
    <citation type="submission" date="2019-03" db="EMBL/GenBank/DDBJ databases">
        <title>Lake Tanganyika Metagenome-Assembled Genomes (MAGs).</title>
        <authorList>
            <person name="Tran P."/>
        </authorList>
    </citation>
    <scope>NUCLEOTIDE SEQUENCE</scope>
    <source>
        <strain evidence="2">K_DeepCast_150m_m2_040</strain>
    </source>
</reference>
<comment type="caution">
    <text evidence="2">The sequence shown here is derived from an EMBL/GenBank/DDBJ whole genome shotgun (WGS) entry which is preliminary data.</text>
</comment>
<sequence>MAKFLACFASRDASRDSETAAKATATQEVRTMKRLVVTTVLAALCLTMMTGCGAFIAFGGGGTLYQDTKVPMNDVAYWGPSTSSMSKKGEASFTSILGILATGDASLKEAMERGGITKIHHIDQQVTNILGIIATYKVIVYGE</sequence>
<evidence type="ECO:0000313" key="2">
    <source>
        <dbReference type="EMBL" id="MBM3332613.1"/>
    </source>
</evidence>
<evidence type="ECO:0008006" key="4">
    <source>
        <dbReference type="Google" id="ProtNLM"/>
    </source>
</evidence>
<evidence type="ECO:0000313" key="3">
    <source>
        <dbReference type="Proteomes" id="UP000779900"/>
    </source>
</evidence>
<evidence type="ECO:0000256" key="1">
    <source>
        <dbReference type="SAM" id="Phobius"/>
    </source>
</evidence>
<dbReference type="InterPro" id="IPR025113">
    <property type="entry name" value="TRL-like"/>
</dbReference>
<name>A0A937XFS8_UNCW3</name>
<gene>
    <name evidence="2" type="ORF">FJY68_12340</name>
</gene>
<dbReference type="Proteomes" id="UP000779900">
    <property type="component" value="Unassembled WGS sequence"/>
</dbReference>
<dbReference type="AlphaFoldDB" id="A0A937XFS8"/>
<keyword evidence="1" id="KW-0812">Transmembrane</keyword>
<feature type="transmembrane region" description="Helical" evidence="1">
    <location>
        <begin position="35"/>
        <end position="58"/>
    </location>
</feature>